<feature type="compositionally biased region" description="Basic and acidic residues" evidence="5">
    <location>
        <begin position="74"/>
        <end position="94"/>
    </location>
</feature>
<evidence type="ECO:0000256" key="4">
    <source>
        <dbReference type="ARBA" id="ARBA00023136"/>
    </source>
</evidence>
<feature type="transmembrane region" description="Helical" evidence="6">
    <location>
        <begin position="323"/>
        <end position="342"/>
    </location>
</feature>
<dbReference type="InterPro" id="IPR036259">
    <property type="entry name" value="MFS_trans_sf"/>
</dbReference>
<feature type="region of interest" description="Disordered" evidence="5">
    <location>
        <begin position="38"/>
        <end position="123"/>
    </location>
</feature>
<evidence type="ECO:0000256" key="6">
    <source>
        <dbReference type="SAM" id="Phobius"/>
    </source>
</evidence>
<feature type="domain" description="Major facilitator superfamily (MFS) profile" evidence="7">
    <location>
        <begin position="167"/>
        <end position="600"/>
    </location>
</feature>
<keyword evidence="4 6" id="KW-0472">Membrane</keyword>
<keyword evidence="2 6" id="KW-0812">Transmembrane</keyword>
<feature type="transmembrane region" description="Helical" evidence="6">
    <location>
        <begin position="295"/>
        <end position="317"/>
    </location>
</feature>
<feature type="transmembrane region" description="Helical" evidence="6">
    <location>
        <begin position="398"/>
        <end position="416"/>
    </location>
</feature>
<accession>A0ABR3QZS9</accession>
<reference evidence="8 9" key="1">
    <citation type="submission" date="2024-02" db="EMBL/GenBank/DDBJ databases">
        <title>De novo assembly and annotation of 12 fungi associated with fruit tree decline syndrome in Ontario, Canada.</title>
        <authorList>
            <person name="Sulman M."/>
            <person name="Ellouze W."/>
            <person name="Ilyukhin E."/>
        </authorList>
    </citation>
    <scope>NUCLEOTIDE SEQUENCE [LARGE SCALE GENOMIC DNA]</scope>
    <source>
        <strain evidence="8 9">M97-236</strain>
    </source>
</reference>
<comment type="subcellular location">
    <subcellularLocation>
        <location evidence="1">Membrane</location>
        <topology evidence="1">Multi-pass membrane protein</topology>
    </subcellularLocation>
</comment>
<evidence type="ECO:0000256" key="5">
    <source>
        <dbReference type="SAM" id="MobiDB-lite"/>
    </source>
</evidence>
<dbReference type="PROSITE" id="PS50850">
    <property type="entry name" value="MFS"/>
    <property type="match status" value="1"/>
</dbReference>
<evidence type="ECO:0000256" key="2">
    <source>
        <dbReference type="ARBA" id="ARBA00022692"/>
    </source>
</evidence>
<feature type="compositionally biased region" description="Pro residues" evidence="5">
    <location>
        <begin position="746"/>
        <end position="757"/>
    </location>
</feature>
<dbReference type="Pfam" id="PF07690">
    <property type="entry name" value="MFS_1"/>
    <property type="match status" value="1"/>
</dbReference>
<feature type="transmembrane region" description="Helical" evidence="6">
    <location>
        <begin position="428"/>
        <end position="457"/>
    </location>
</feature>
<dbReference type="Proteomes" id="UP001521222">
    <property type="component" value="Unassembled WGS sequence"/>
</dbReference>
<dbReference type="PANTHER" id="PTHR23502">
    <property type="entry name" value="MAJOR FACILITATOR SUPERFAMILY"/>
    <property type="match status" value="1"/>
</dbReference>
<feature type="compositionally biased region" description="Polar residues" evidence="5">
    <location>
        <begin position="100"/>
        <end position="110"/>
    </location>
</feature>
<organism evidence="8 9">
    <name type="scientific">Nothophoma quercina</name>
    <dbReference type="NCBI Taxonomy" id="749835"/>
    <lineage>
        <taxon>Eukaryota</taxon>
        <taxon>Fungi</taxon>
        <taxon>Dikarya</taxon>
        <taxon>Ascomycota</taxon>
        <taxon>Pezizomycotina</taxon>
        <taxon>Dothideomycetes</taxon>
        <taxon>Pleosporomycetidae</taxon>
        <taxon>Pleosporales</taxon>
        <taxon>Pleosporineae</taxon>
        <taxon>Didymellaceae</taxon>
        <taxon>Nothophoma</taxon>
    </lineage>
</organism>
<proteinExistence type="predicted"/>
<keyword evidence="9" id="KW-1185">Reference proteome</keyword>
<evidence type="ECO:0000256" key="3">
    <source>
        <dbReference type="ARBA" id="ARBA00022989"/>
    </source>
</evidence>
<dbReference type="InterPro" id="IPR020846">
    <property type="entry name" value="MFS_dom"/>
</dbReference>
<feature type="transmembrane region" description="Helical" evidence="6">
    <location>
        <begin position="578"/>
        <end position="599"/>
    </location>
</feature>
<dbReference type="Gene3D" id="1.20.1250.20">
    <property type="entry name" value="MFS general substrate transporter like domains"/>
    <property type="match status" value="1"/>
</dbReference>
<evidence type="ECO:0000313" key="8">
    <source>
        <dbReference type="EMBL" id="KAL1597661.1"/>
    </source>
</evidence>
<feature type="transmembrane region" description="Helical" evidence="6">
    <location>
        <begin position="489"/>
        <end position="505"/>
    </location>
</feature>
<name>A0ABR3QZS9_9PLEO</name>
<evidence type="ECO:0000259" key="7">
    <source>
        <dbReference type="PROSITE" id="PS50850"/>
    </source>
</evidence>
<sequence length="971" mass="107689">MAKFNGRGISYLSEGRITTNWLGKVCVTCKGGTETFDNRKPQGWMRMPTSRASSPSRAMEDGFAPEQPTTHIGGHNEKESESEIGRHGSIHESTEDSESIHSQTTTTATFPQDEKNVRPATLSRTTSVIPDAVVVSRTERRGLLARFALIPEVENPYHYSRKTKWLLTSIIAFCAMAGPMGSAIVMPVLQDISKAFNADDEITNMSVAVYMLSMAIFPLWWSSFSERLGRRTIYIVSFILFVVFGVLSAVATNIAMLIVMRVFSGGAAASVQAVGAGTIADIWEVRERGRAMGIFYLGPLCGPLFAPIIGGALGQGLGWRSTQWFLVIYGVLTVVAIIFFLPETLAKAHVTKPAARPELTRTSTRASTVAKTKSILTHLNQIFVQPLTILAWLRYPPVLLSVYYASITFGALYILNISVQSTFSAQPYGFSTLIVGLLYIPNSAGYLLTSIFGGRWIDNIMHREARKAGRYDEKGKLVLKPEDRMQENAWIAAILWPGALIWYGWTAEKGVLWICPMIANFFFGIGSMLIFSLVSTMLTEFMPKRAASGIALNNFLRNICSFTGAMVAEPILSAIGNGWLMTILGLWSIITGYMALGAMRKWGAQWRLHRHALTSTPPLVTAVNIIVMPFRDREWEDFQRDCDFFPAYTDYIFGVDTRPNVADEPGLHPQIYDRSPLPLQRLRGLPPAGHFPVAHDIVRDAARAPHHPSMTTNHGAVTRELQQMFPNSQHTSLLRHESSTESLLPTPTPAPRTLPTPGLPVTLLRPDELTADGQYSFIPQQERTAVNRNVIQAHAILNSDAVPAQKAKAMGYLKSTSPMVALKKQEWQRYQAAMLEAEIQAEEWGLNDETCEEEAKGERTACATEVMARQPAISAPEYAIRDISELPAYLQSRLSQLWTCIELVGLQAPPTDPAQFSVYVQAQQYMVAFRESVPPIGRDWVGKVVDRMIRLHKGGGDPLRVLQTMPGEEYI</sequence>
<dbReference type="SUPFAM" id="SSF103473">
    <property type="entry name" value="MFS general substrate transporter"/>
    <property type="match status" value="1"/>
</dbReference>
<feature type="transmembrane region" description="Helical" evidence="6">
    <location>
        <begin position="511"/>
        <end position="534"/>
    </location>
</feature>
<feature type="transmembrane region" description="Helical" evidence="6">
    <location>
        <begin position="233"/>
        <end position="256"/>
    </location>
</feature>
<evidence type="ECO:0000256" key="1">
    <source>
        <dbReference type="ARBA" id="ARBA00004141"/>
    </source>
</evidence>
<keyword evidence="3 6" id="KW-1133">Transmembrane helix</keyword>
<dbReference type="InterPro" id="IPR011701">
    <property type="entry name" value="MFS"/>
</dbReference>
<feature type="transmembrane region" description="Helical" evidence="6">
    <location>
        <begin position="262"/>
        <end position="283"/>
    </location>
</feature>
<dbReference type="CDD" id="cd17323">
    <property type="entry name" value="MFS_Tpo1_MDR_like"/>
    <property type="match status" value="1"/>
</dbReference>
<feature type="transmembrane region" description="Helical" evidence="6">
    <location>
        <begin position="165"/>
        <end position="190"/>
    </location>
</feature>
<protein>
    <recommendedName>
        <fullName evidence="7">Major facilitator superfamily (MFS) profile domain-containing protein</fullName>
    </recommendedName>
</protein>
<dbReference type="PANTHER" id="PTHR23502:SF5">
    <property type="entry name" value="QUINIDINE RESISTANCE PROTEIN 3"/>
    <property type="match status" value="1"/>
</dbReference>
<dbReference type="EMBL" id="JAKIXB020000025">
    <property type="protein sequence ID" value="KAL1597661.1"/>
    <property type="molecule type" value="Genomic_DNA"/>
</dbReference>
<evidence type="ECO:0000313" key="9">
    <source>
        <dbReference type="Proteomes" id="UP001521222"/>
    </source>
</evidence>
<comment type="caution">
    <text evidence="8">The sequence shown here is derived from an EMBL/GenBank/DDBJ whole genome shotgun (WGS) entry which is preliminary data.</text>
</comment>
<gene>
    <name evidence="8" type="ORF">SLS59_007359</name>
</gene>
<feature type="region of interest" description="Disordered" evidence="5">
    <location>
        <begin position="729"/>
        <end position="757"/>
    </location>
</feature>
<feature type="transmembrane region" description="Helical" evidence="6">
    <location>
        <begin position="202"/>
        <end position="221"/>
    </location>
</feature>